<dbReference type="HOGENOM" id="CLU_030130_11_0_1"/>
<dbReference type="PROSITE" id="PS50263">
    <property type="entry name" value="CN_HYDROLASE"/>
    <property type="match status" value="1"/>
</dbReference>
<dbReference type="STRING" id="45351.A7TDF7"/>
<dbReference type="Pfam" id="PF00795">
    <property type="entry name" value="CN_hydrolase"/>
    <property type="match status" value="1"/>
</dbReference>
<sequence length="130" mass="14771">DTPVGKVGLAICYDLRFPQLFMQMRAQGAEIFTLPAAFTHKTGAAHWQSLLRARAIEQQCYVIAANQCGWHDAPDQPQRRQTWGHSQIIDPWGEVLCELAEQPGLAVANLNPQQQQQIRNNMPLFQHQRL</sequence>
<dbReference type="InterPro" id="IPR001110">
    <property type="entry name" value="UPF0012_CS"/>
</dbReference>
<dbReference type="PhylomeDB" id="A7TDF7"/>
<evidence type="ECO:0000259" key="1">
    <source>
        <dbReference type="PROSITE" id="PS50263"/>
    </source>
</evidence>
<dbReference type="Proteomes" id="UP000001593">
    <property type="component" value="Unassembled WGS sequence"/>
</dbReference>
<dbReference type="InterPro" id="IPR003010">
    <property type="entry name" value="C-N_Hydrolase"/>
</dbReference>
<protein>
    <recommendedName>
        <fullName evidence="1">CN hydrolase domain-containing protein</fullName>
    </recommendedName>
</protein>
<dbReference type="InParanoid" id="A7TDF7"/>
<dbReference type="EMBL" id="DS477768">
    <property type="protein sequence ID" value="EDO25888.1"/>
    <property type="molecule type" value="Genomic_DNA"/>
</dbReference>
<accession>A7TDF7</accession>
<reference evidence="2 3" key="1">
    <citation type="journal article" date="2007" name="Science">
        <title>Sea anemone genome reveals ancestral eumetazoan gene repertoire and genomic organization.</title>
        <authorList>
            <person name="Putnam N.H."/>
            <person name="Srivastava M."/>
            <person name="Hellsten U."/>
            <person name="Dirks B."/>
            <person name="Chapman J."/>
            <person name="Salamov A."/>
            <person name="Terry A."/>
            <person name="Shapiro H."/>
            <person name="Lindquist E."/>
            <person name="Kapitonov V.V."/>
            <person name="Jurka J."/>
            <person name="Genikhovich G."/>
            <person name="Grigoriev I.V."/>
            <person name="Lucas S.M."/>
            <person name="Steele R.E."/>
            <person name="Finnerty J.R."/>
            <person name="Technau U."/>
            <person name="Martindale M.Q."/>
            <person name="Rokhsar D.S."/>
        </authorList>
    </citation>
    <scope>NUCLEOTIDE SEQUENCE [LARGE SCALE GENOMIC DNA]</scope>
    <source>
        <strain evidence="3">CH2 X CH6</strain>
    </source>
</reference>
<dbReference type="InterPro" id="IPR036526">
    <property type="entry name" value="C-N_Hydrolase_sf"/>
</dbReference>
<dbReference type="PANTHER" id="PTHR23088:SF27">
    <property type="entry name" value="DEAMINATED GLUTATHIONE AMIDASE"/>
    <property type="match status" value="1"/>
</dbReference>
<feature type="domain" description="CN hydrolase" evidence="1">
    <location>
        <begin position="1"/>
        <end position="112"/>
    </location>
</feature>
<feature type="non-terminal residue" evidence="2">
    <location>
        <position position="1"/>
    </location>
</feature>
<evidence type="ECO:0000313" key="3">
    <source>
        <dbReference type="Proteomes" id="UP000001593"/>
    </source>
</evidence>
<proteinExistence type="predicted"/>
<dbReference type="eggNOG" id="KOG0807">
    <property type="taxonomic scope" value="Eukaryota"/>
</dbReference>
<evidence type="ECO:0000313" key="2">
    <source>
        <dbReference type="EMBL" id="EDO25888.1"/>
    </source>
</evidence>
<gene>
    <name evidence="2" type="ORF">NEMVEDRAFT_v1g156148</name>
</gene>
<dbReference type="SUPFAM" id="SSF56317">
    <property type="entry name" value="Carbon-nitrogen hydrolase"/>
    <property type="match status" value="1"/>
</dbReference>
<name>A7TDF7_NEMVE</name>
<dbReference type="OMA" id="NAGCEML"/>
<dbReference type="PROSITE" id="PS01227">
    <property type="entry name" value="UPF0012"/>
    <property type="match status" value="1"/>
</dbReference>
<organism evidence="2 3">
    <name type="scientific">Nematostella vectensis</name>
    <name type="common">Starlet sea anemone</name>
    <dbReference type="NCBI Taxonomy" id="45351"/>
    <lineage>
        <taxon>Eukaryota</taxon>
        <taxon>Metazoa</taxon>
        <taxon>Cnidaria</taxon>
        <taxon>Anthozoa</taxon>
        <taxon>Hexacorallia</taxon>
        <taxon>Actiniaria</taxon>
        <taxon>Edwardsiidae</taxon>
        <taxon>Nematostella</taxon>
    </lineage>
</organism>
<keyword evidence="3" id="KW-1185">Reference proteome</keyword>
<dbReference type="PANTHER" id="PTHR23088">
    <property type="entry name" value="NITRILASE-RELATED"/>
    <property type="match status" value="1"/>
</dbReference>
<dbReference type="AlphaFoldDB" id="A7TDF7"/>
<dbReference type="Gene3D" id="3.60.110.10">
    <property type="entry name" value="Carbon-nitrogen hydrolase"/>
    <property type="match status" value="1"/>
</dbReference>